<evidence type="ECO:0000313" key="1">
    <source>
        <dbReference type="EMBL" id="KDO16822.1"/>
    </source>
</evidence>
<name>A0A067BQ73_SAPPC</name>
<accession>A0A067BQ73</accession>
<organism evidence="1 2">
    <name type="scientific">Saprolegnia parasitica (strain CBS 223.65)</name>
    <dbReference type="NCBI Taxonomy" id="695850"/>
    <lineage>
        <taxon>Eukaryota</taxon>
        <taxon>Sar</taxon>
        <taxon>Stramenopiles</taxon>
        <taxon>Oomycota</taxon>
        <taxon>Saprolegniomycetes</taxon>
        <taxon>Saprolegniales</taxon>
        <taxon>Saprolegniaceae</taxon>
        <taxon>Saprolegnia</taxon>
    </lineage>
</organism>
<dbReference type="OMA" id="ERTWPEC"/>
<dbReference type="OrthoDB" id="81504at2759"/>
<evidence type="ECO:0008006" key="3">
    <source>
        <dbReference type="Google" id="ProtNLM"/>
    </source>
</evidence>
<evidence type="ECO:0000313" key="2">
    <source>
        <dbReference type="Proteomes" id="UP000030745"/>
    </source>
</evidence>
<dbReference type="Proteomes" id="UP000030745">
    <property type="component" value="Unassembled WGS sequence"/>
</dbReference>
<dbReference type="RefSeq" id="XP_012212471.1">
    <property type="nucleotide sequence ID" value="XM_012357081.1"/>
</dbReference>
<proteinExistence type="predicted"/>
<sequence>MDSSLVSPGRPSPVPARAEILRSVVRLPPGQLKPSRKYIVFVLKVSTTCNSYRIIERTWSECHRFEDALLKALRHDCAKRCTALWAELEPNVERSTRHVGFRNWCKIQLHHHTPETIAIFLEHYQVLLDAMLALVAATRCSGLDNIRALLSEFLSPPTKCP</sequence>
<keyword evidence="2" id="KW-1185">Reference proteome</keyword>
<protein>
    <recommendedName>
        <fullName evidence="3">PX domain-containing protein</fullName>
    </recommendedName>
</protein>
<dbReference type="VEuPathDB" id="FungiDB:SPRG_17695"/>
<dbReference type="KEGG" id="spar:SPRG_17695"/>
<gene>
    <name evidence="1" type="ORF">SPRG_17695</name>
</gene>
<dbReference type="GeneID" id="24139225"/>
<reference evidence="1 2" key="1">
    <citation type="journal article" date="2013" name="PLoS Genet.">
        <title>Distinctive expansion of potential virulence genes in the genome of the oomycete fish pathogen Saprolegnia parasitica.</title>
        <authorList>
            <person name="Jiang R.H."/>
            <person name="de Bruijn I."/>
            <person name="Haas B.J."/>
            <person name="Belmonte R."/>
            <person name="Lobach L."/>
            <person name="Christie J."/>
            <person name="van den Ackerveken G."/>
            <person name="Bottin A."/>
            <person name="Bulone V."/>
            <person name="Diaz-Moreno S.M."/>
            <person name="Dumas B."/>
            <person name="Fan L."/>
            <person name="Gaulin E."/>
            <person name="Govers F."/>
            <person name="Grenville-Briggs L.J."/>
            <person name="Horner N.R."/>
            <person name="Levin J.Z."/>
            <person name="Mammella M."/>
            <person name="Meijer H.J."/>
            <person name="Morris P."/>
            <person name="Nusbaum C."/>
            <person name="Oome S."/>
            <person name="Phillips A.J."/>
            <person name="van Rooyen D."/>
            <person name="Rzeszutek E."/>
            <person name="Saraiva M."/>
            <person name="Secombes C.J."/>
            <person name="Seidl M.F."/>
            <person name="Snel B."/>
            <person name="Stassen J.H."/>
            <person name="Sykes S."/>
            <person name="Tripathy S."/>
            <person name="van den Berg H."/>
            <person name="Vega-Arreguin J.C."/>
            <person name="Wawra S."/>
            <person name="Young S.K."/>
            <person name="Zeng Q."/>
            <person name="Dieguez-Uribeondo J."/>
            <person name="Russ C."/>
            <person name="Tyler B.M."/>
            <person name="van West P."/>
        </authorList>
    </citation>
    <scope>NUCLEOTIDE SEQUENCE [LARGE SCALE GENOMIC DNA]</scope>
    <source>
        <strain evidence="1 2">CBS 223.65</strain>
    </source>
</reference>
<dbReference type="AlphaFoldDB" id="A0A067BQ73"/>
<dbReference type="EMBL" id="KK583911">
    <property type="protein sequence ID" value="KDO16822.1"/>
    <property type="molecule type" value="Genomic_DNA"/>
</dbReference>